<sequence>MNEILSTLLYLIIIVSLIIASYYDIKKRRIWYLIFVPALIVSLIINVLFFRIELFSVLSIVLFGLLFLATKTRLFITLSALIAIAGSALILLKEPALIVPWVIEIIFANMVIGEVLFGVGDIKALVLIIFSTANFYLTISYSIIRLPFSIIFFLNLGFSSVIAMIFSLYYTYMKTGKFSYRARVNNNNDISKIKFRRVTIGDSEYVSYNIPFMVFITIAFILTVISVSLSTVI</sequence>
<dbReference type="Proteomes" id="UP000187822">
    <property type="component" value="Chromosome I"/>
</dbReference>
<keyword evidence="2" id="KW-0966">Cell projection</keyword>
<organism evidence="2 5">
    <name type="scientific">Cuniculiplasma divulgatum</name>
    <dbReference type="NCBI Taxonomy" id="1673428"/>
    <lineage>
        <taxon>Archaea</taxon>
        <taxon>Methanobacteriati</taxon>
        <taxon>Thermoplasmatota</taxon>
        <taxon>Thermoplasmata</taxon>
        <taxon>Thermoplasmatales</taxon>
        <taxon>Cuniculiplasmataceae</taxon>
        <taxon>Cuniculiplasma</taxon>
    </lineage>
</organism>
<reference evidence="2 5" key="1">
    <citation type="submission" date="2016-04" db="EMBL/GenBank/DDBJ databases">
        <authorList>
            <person name="Evans L.H."/>
            <person name="Alamgir A."/>
            <person name="Owens N."/>
            <person name="Weber N.D."/>
            <person name="Virtaneva K."/>
            <person name="Barbian K."/>
            <person name="Babar A."/>
            <person name="Rosenke K."/>
        </authorList>
    </citation>
    <scope>NUCLEOTIDE SEQUENCE [LARGE SCALE GENOMIC DNA]</scope>
    <source>
        <strain evidence="2">S5</strain>
        <strain evidence="5">S5(T) (JCM 30642 \VKM B-2941)</strain>
    </source>
</reference>
<dbReference type="AlphaFoldDB" id="A0A1N5WMA4"/>
<keyword evidence="2" id="KW-0969">Cilium</keyword>
<evidence type="ECO:0000313" key="3">
    <source>
        <dbReference type="EMBL" id="SJK85617.1"/>
    </source>
</evidence>
<feature type="transmembrane region" description="Helical" evidence="1">
    <location>
        <begin position="6"/>
        <end position="23"/>
    </location>
</feature>
<protein>
    <submittedName>
        <fullName evidence="2">Preflagellin signal peptidase</fullName>
    </submittedName>
</protein>
<reference evidence="4" key="3">
    <citation type="submission" date="2016-06" db="EMBL/GenBank/DDBJ databases">
        <authorList>
            <person name="Toshchakov V.S."/>
        </authorList>
    </citation>
    <scope>NUCLEOTIDE SEQUENCE [LARGE SCALE GENOMIC DNA]</scope>
    <source>
        <strain>PM4 (JCM 30641</strain>
        <strain evidence="4">\VKM B-2940)</strain>
    </source>
</reference>
<keyword evidence="2" id="KW-0282">Flagellum</keyword>
<keyword evidence="1" id="KW-0472">Membrane</keyword>
<proteinExistence type="predicted"/>
<name>A0A1N5WMA4_9ARCH</name>
<evidence type="ECO:0000313" key="4">
    <source>
        <dbReference type="Proteomes" id="UP000187822"/>
    </source>
</evidence>
<feature type="transmembrane region" description="Helical" evidence="1">
    <location>
        <begin position="74"/>
        <end position="92"/>
    </location>
</feature>
<feature type="transmembrane region" description="Helical" evidence="1">
    <location>
        <begin position="30"/>
        <end position="48"/>
    </location>
</feature>
<dbReference type="GeneID" id="41589137"/>
<gene>
    <name evidence="3" type="ORF">CPM_1840</name>
    <name evidence="2" type="ORF">CSP5_1901</name>
</gene>
<dbReference type="RefSeq" id="WP_021789727.1">
    <property type="nucleotide sequence ID" value="NZ_LT671858.1"/>
</dbReference>
<feature type="transmembrane region" description="Helical" evidence="1">
    <location>
        <begin position="124"/>
        <end position="144"/>
    </location>
</feature>
<dbReference type="Proteomes" id="UP000195607">
    <property type="component" value="Chromosome I"/>
</dbReference>
<evidence type="ECO:0000256" key="1">
    <source>
        <dbReference type="SAM" id="Phobius"/>
    </source>
</evidence>
<evidence type="ECO:0000313" key="2">
    <source>
        <dbReference type="EMBL" id="SIM86412.1"/>
    </source>
</evidence>
<dbReference type="STRING" id="1673428.CPM_1840"/>
<evidence type="ECO:0000313" key="5">
    <source>
        <dbReference type="Proteomes" id="UP000195607"/>
    </source>
</evidence>
<feature type="transmembrane region" description="Helical" evidence="1">
    <location>
        <begin position="98"/>
        <end position="117"/>
    </location>
</feature>
<reference evidence="3" key="2">
    <citation type="submission" date="2016-06" db="EMBL/GenBank/DDBJ databases">
        <authorList>
            <person name="Olsen C.W."/>
            <person name="Carey S."/>
            <person name="Hinshaw L."/>
            <person name="Karasin A.I."/>
        </authorList>
    </citation>
    <scope>NUCLEOTIDE SEQUENCE [LARGE SCALE GENOMIC DNA]</scope>
    <source>
        <strain evidence="3">PM4</strain>
    </source>
</reference>
<feature type="transmembrane region" description="Helical" evidence="1">
    <location>
        <begin position="54"/>
        <end position="69"/>
    </location>
</feature>
<dbReference type="EMBL" id="LT719092">
    <property type="protein sequence ID" value="SJK85617.1"/>
    <property type="molecule type" value="Genomic_DNA"/>
</dbReference>
<keyword evidence="4" id="KW-1185">Reference proteome</keyword>
<feature type="transmembrane region" description="Helical" evidence="1">
    <location>
        <begin position="150"/>
        <end position="172"/>
    </location>
</feature>
<dbReference type="EMBL" id="LT671858">
    <property type="protein sequence ID" value="SIM86412.1"/>
    <property type="molecule type" value="Genomic_DNA"/>
</dbReference>
<keyword evidence="1" id="KW-0812">Transmembrane</keyword>
<feature type="transmembrane region" description="Helical" evidence="1">
    <location>
        <begin position="206"/>
        <end position="229"/>
    </location>
</feature>
<keyword evidence="1" id="KW-1133">Transmembrane helix</keyword>
<dbReference type="KEGG" id="cdiv:CPM_1840"/>
<accession>A0A1N5WMA4</accession>